<dbReference type="Proteomes" id="UP000600071">
    <property type="component" value="Unassembled WGS sequence"/>
</dbReference>
<name>A0A833A1W2_9CREN</name>
<proteinExistence type="predicted"/>
<evidence type="ECO:0000313" key="1">
    <source>
        <dbReference type="EMBL" id="HIQ24031.1"/>
    </source>
</evidence>
<evidence type="ECO:0000313" key="2">
    <source>
        <dbReference type="Proteomes" id="UP000600071"/>
    </source>
</evidence>
<organism evidence="1 2">
    <name type="scientific">Pyrodictium delaneyi</name>
    <dbReference type="NCBI Taxonomy" id="1273541"/>
    <lineage>
        <taxon>Archaea</taxon>
        <taxon>Thermoproteota</taxon>
        <taxon>Thermoprotei</taxon>
        <taxon>Desulfurococcales</taxon>
        <taxon>Pyrodictiaceae</taxon>
        <taxon>Pyrodictium</taxon>
    </lineage>
</organism>
<reference evidence="1" key="1">
    <citation type="journal article" date="2020" name="ISME J.">
        <title>Gammaproteobacteria mediating utilization of methyl-, sulfur- and petroleum organic compounds in deep ocean hydrothermal plumes.</title>
        <authorList>
            <person name="Zhou Z."/>
            <person name="Liu Y."/>
            <person name="Pan J."/>
            <person name="Cron B.R."/>
            <person name="Toner B.M."/>
            <person name="Anantharaman K."/>
            <person name="Breier J.A."/>
            <person name="Dick G.J."/>
            <person name="Li M."/>
        </authorList>
    </citation>
    <scope>NUCLEOTIDE SEQUENCE</scope>
    <source>
        <strain evidence="1">SZUA-1523</strain>
    </source>
</reference>
<protein>
    <submittedName>
        <fullName evidence="1">Uncharacterized protein</fullName>
    </submittedName>
</protein>
<sequence length="125" mass="14596">MSLELKVLYEDEELVVMKAPTDEELVDLVYNFIRSKGRPVTWKELRDSFSGIAGEDRLRKALSKLRMRGDIVELRGGRYATLDMPGVVEELEERRRKRMLREALSLEWKLYGSPPRRRKGVEATN</sequence>
<dbReference type="AlphaFoldDB" id="A0A833A1W2"/>
<accession>A0A833A1W2</accession>
<gene>
    <name evidence="1" type="ORF">EYH50_03185</name>
</gene>
<dbReference type="EMBL" id="DQVR01000068">
    <property type="protein sequence ID" value="HIQ24031.1"/>
    <property type="molecule type" value="Genomic_DNA"/>
</dbReference>
<comment type="caution">
    <text evidence="1">The sequence shown here is derived from an EMBL/GenBank/DDBJ whole genome shotgun (WGS) entry which is preliminary data.</text>
</comment>